<reference evidence="1" key="1">
    <citation type="submission" date="2015-07" db="EMBL/GenBank/DDBJ databases">
        <title>MeaNS - Measles Nucleotide Surveillance Program.</title>
        <authorList>
            <person name="Tran T."/>
            <person name="Druce J."/>
        </authorList>
    </citation>
    <scope>NUCLEOTIDE SEQUENCE</scope>
    <source>
        <strain evidence="1">UCB-OBI-ISO-001</strain>
        <tissue evidence="1">Gonad</tissue>
    </source>
</reference>
<sequence length="64" mass="7630">MLIVSLTLNTKWFTERYSTIISKSEISNMLLIIDSNSFKTLISIDTLNQKRKKKRKKKERKIQK</sequence>
<dbReference type="EMBL" id="KQ417609">
    <property type="protein sequence ID" value="KOF91148.1"/>
    <property type="molecule type" value="Genomic_DNA"/>
</dbReference>
<organism evidence="1">
    <name type="scientific">Octopus bimaculoides</name>
    <name type="common">California two-spotted octopus</name>
    <dbReference type="NCBI Taxonomy" id="37653"/>
    <lineage>
        <taxon>Eukaryota</taxon>
        <taxon>Metazoa</taxon>
        <taxon>Spiralia</taxon>
        <taxon>Lophotrochozoa</taxon>
        <taxon>Mollusca</taxon>
        <taxon>Cephalopoda</taxon>
        <taxon>Coleoidea</taxon>
        <taxon>Octopodiformes</taxon>
        <taxon>Octopoda</taxon>
        <taxon>Incirrata</taxon>
        <taxon>Octopodidae</taxon>
        <taxon>Octopus</taxon>
    </lineage>
</organism>
<name>A0A0L8HPG8_OCTBM</name>
<gene>
    <name evidence="1" type="ORF">OCBIM_22009741mg</name>
</gene>
<evidence type="ECO:0000313" key="1">
    <source>
        <dbReference type="EMBL" id="KOF91148.1"/>
    </source>
</evidence>
<dbReference type="AlphaFoldDB" id="A0A0L8HPG8"/>
<protein>
    <submittedName>
        <fullName evidence="1">Uncharacterized protein</fullName>
    </submittedName>
</protein>
<accession>A0A0L8HPG8</accession>
<proteinExistence type="predicted"/>